<dbReference type="KEGG" id="cfl:Cfla_0005"/>
<dbReference type="Proteomes" id="UP000000849">
    <property type="component" value="Chromosome"/>
</dbReference>
<sequence>MSSRPGPRPASPAAARRADAPPADAGDDALLPAPTAVPDGLPVSELVTLTPPEQVARAALARAKAAARARGLRPGVVRGTATTSGAAPGPRDPQPLAVSAGLLARDLGWEPGLVVGDLVHRWAQIVGPQVADHCEYVSFASGLLTVRASSTAWAANLRLLAPAMLARFDEALGAGVVVQVDVLGPVGHGFGRGPRRVAGRGPRDTYG</sequence>
<dbReference type="RefSeq" id="WP_013115259.1">
    <property type="nucleotide sequence ID" value="NC_014151.1"/>
</dbReference>
<evidence type="ECO:0000313" key="2">
    <source>
        <dbReference type="EMBL" id="ADG72925.1"/>
    </source>
</evidence>
<gene>
    <name evidence="2" type="ordered locus">Cfla_0005</name>
</gene>
<dbReference type="InterPro" id="IPR007922">
    <property type="entry name" value="DciA-like"/>
</dbReference>
<name>D5UF38_CELFN</name>
<evidence type="ECO:0000256" key="1">
    <source>
        <dbReference type="SAM" id="MobiDB-lite"/>
    </source>
</evidence>
<feature type="compositionally biased region" description="Pro residues" evidence="1">
    <location>
        <begin position="1"/>
        <end position="10"/>
    </location>
</feature>
<evidence type="ECO:0000313" key="3">
    <source>
        <dbReference type="Proteomes" id="UP000000849"/>
    </source>
</evidence>
<dbReference type="Pfam" id="PF05258">
    <property type="entry name" value="DciA"/>
    <property type="match status" value="1"/>
</dbReference>
<keyword evidence="3" id="KW-1185">Reference proteome</keyword>
<feature type="region of interest" description="Disordered" evidence="1">
    <location>
        <begin position="1"/>
        <end position="37"/>
    </location>
</feature>
<dbReference type="eggNOG" id="COG5512">
    <property type="taxonomic scope" value="Bacteria"/>
</dbReference>
<feature type="region of interest" description="Disordered" evidence="1">
    <location>
        <begin position="71"/>
        <end position="94"/>
    </location>
</feature>
<feature type="compositionally biased region" description="Low complexity" evidence="1">
    <location>
        <begin position="11"/>
        <end position="34"/>
    </location>
</feature>
<dbReference type="STRING" id="446466.Cfla_0005"/>
<organism evidence="2 3">
    <name type="scientific">Cellulomonas flavigena (strain ATCC 482 / DSM 20109 / BCRC 11376 / JCM 18109 / NBRC 3775 / NCIMB 8073 / NRS 134)</name>
    <dbReference type="NCBI Taxonomy" id="446466"/>
    <lineage>
        <taxon>Bacteria</taxon>
        <taxon>Bacillati</taxon>
        <taxon>Actinomycetota</taxon>
        <taxon>Actinomycetes</taxon>
        <taxon>Micrococcales</taxon>
        <taxon>Cellulomonadaceae</taxon>
        <taxon>Cellulomonas</taxon>
    </lineage>
</organism>
<dbReference type="AlphaFoldDB" id="D5UF38"/>
<proteinExistence type="predicted"/>
<protein>
    <submittedName>
        <fullName evidence="2">Uncharacterized protein</fullName>
    </submittedName>
</protein>
<dbReference type="HOGENOM" id="CLU_087206_2_0_11"/>
<dbReference type="PANTHER" id="PTHR36456:SF1">
    <property type="entry name" value="UPF0232 PROTEIN SCO3875"/>
    <property type="match status" value="1"/>
</dbReference>
<dbReference type="EMBL" id="CP001964">
    <property type="protein sequence ID" value="ADG72925.1"/>
    <property type="molecule type" value="Genomic_DNA"/>
</dbReference>
<accession>D5UF38</accession>
<dbReference type="PANTHER" id="PTHR36456">
    <property type="entry name" value="UPF0232 PROTEIN SCO3875"/>
    <property type="match status" value="1"/>
</dbReference>
<reference evidence="2 3" key="1">
    <citation type="journal article" date="2010" name="Stand. Genomic Sci.">
        <title>Complete genome sequence of Cellulomonas flavigena type strain (134).</title>
        <authorList>
            <person name="Abt B."/>
            <person name="Foster B."/>
            <person name="Lapidus A."/>
            <person name="Clum A."/>
            <person name="Sun H."/>
            <person name="Pukall R."/>
            <person name="Lucas S."/>
            <person name="Glavina Del Rio T."/>
            <person name="Nolan M."/>
            <person name="Tice H."/>
            <person name="Cheng J.F."/>
            <person name="Pitluck S."/>
            <person name="Liolios K."/>
            <person name="Ivanova N."/>
            <person name="Mavromatis K."/>
            <person name="Ovchinnikova G."/>
            <person name="Pati A."/>
            <person name="Goodwin L."/>
            <person name="Chen A."/>
            <person name="Palaniappan K."/>
            <person name="Land M."/>
            <person name="Hauser L."/>
            <person name="Chang Y.J."/>
            <person name="Jeffries C.D."/>
            <person name="Rohde M."/>
            <person name="Goker M."/>
            <person name="Woyke T."/>
            <person name="Bristow J."/>
            <person name="Eisen J.A."/>
            <person name="Markowitz V."/>
            <person name="Hugenholtz P."/>
            <person name="Kyrpides N.C."/>
            <person name="Klenk H.P."/>
        </authorList>
    </citation>
    <scope>NUCLEOTIDE SEQUENCE [LARGE SCALE GENOMIC DNA]</scope>
    <source>
        <strain evidence="3">ATCC 482 / DSM 20109 / BCRC 11376 / JCM 18109 / NBRC 3775 / NCIMB 8073 / NRS 134</strain>
    </source>
</reference>